<evidence type="ECO:0000313" key="1">
    <source>
        <dbReference type="EMBL" id="MBE9640975.1"/>
    </source>
</evidence>
<gene>
    <name evidence="1" type="ORF">IQ782_29490</name>
</gene>
<organism evidence="1 2">
    <name type="scientific">Salipiger mangrovisoli</name>
    <dbReference type="NCBI Taxonomy" id="2865933"/>
    <lineage>
        <taxon>Bacteria</taxon>
        <taxon>Pseudomonadati</taxon>
        <taxon>Pseudomonadota</taxon>
        <taxon>Alphaproteobacteria</taxon>
        <taxon>Rhodobacterales</taxon>
        <taxon>Roseobacteraceae</taxon>
        <taxon>Salipiger</taxon>
    </lineage>
</organism>
<dbReference type="EMBL" id="JADFFK010000074">
    <property type="protein sequence ID" value="MBE9640975.1"/>
    <property type="molecule type" value="Genomic_DNA"/>
</dbReference>
<reference evidence="1 2" key="1">
    <citation type="journal article" date="2021" name="Int. J. Syst. Evol. Microbiol.">
        <title>Salipiger mangrovisoli sp. nov., isolated from mangrove soil and the proposal for the reclassification of Paraphaeobacter pallidus as Salipiger pallidus comb. nov.</title>
        <authorList>
            <person name="Du J."/>
            <person name="Liu Y."/>
            <person name="Pei T."/>
            <person name="Deng M.R."/>
            <person name="Zhu H."/>
        </authorList>
    </citation>
    <scope>NUCLEOTIDE SEQUENCE [LARGE SCALE GENOMIC DNA]</scope>
    <source>
        <strain evidence="1 2">6D45A</strain>
    </source>
</reference>
<sequence>LLVDKFTKREQEVLPVIVPPVRDNAPIRVRLKHADKPDELFPADDGDEVRRMTQNLALINRVLETRWYDLLIPDADLAELQERLADDPAGGKPLGMHRRNLYRVFNDRELTTGGRFYGGWWQSVPKAYRRHLAVNGKRMVEIDYSNLHPVILYAEAGVTPPDDCYRGIFSESTEARGGDALRNLVKASFNAMLNAEKPLRQAPRGIDLREFGLTWKLVS</sequence>
<name>A0ABR9XBI1_9RHOB</name>
<proteinExistence type="predicted"/>
<dbReference type="Proteomes" id="UP000607796">
    <property type="component" value="Unassembled WGS sequence"/>
</dbReference>
<feature type="non-terminal residue" evidence="1">
    <location>
        <position position="1"/>
    </location>
</feature>
<protein>
    <submittedName>
        <fullName evidence="1">Uncharacterized protein</fullName>
    </submittedName>
</protein>
<accession>A0ABR9XBI1</accession>
<comment type="caution">
    <text evidence="1">The sequence shown here is derived from an EMBL/GenBank/DDBJ whole genome shotgun (WGS) entry which is preliminary data.</text>
</comment>
<evidence type="ECO:0000313" key="2">
    <source>
        <dbReference type="Proteomes" id="UP000607796"/>
    </source>
</evidence>
<keyword evidence="2" id="KW-1185">Reference proteome</keyword>